<dbReference type="EMBL" id="CP144746">
    <property type="protein sequence ID" value="WVZ61374.1"/>
    <property type="molecule type" value="Genomic_DNA"/>
</dbReference>
<organism evidence="2 3">
    <name type="scientific">Paspalum notatum var. saurae</name>
    <dbReference type="NCBI Taxonomy" id="547442"/>
    <lineage>
        <taxon>Eukaryota</taxon>
        <taxon>Viridiplantae</taxon>
        <taxon>Streptophyta</taxon>
        <taxon>Embryophyta</taxon>
        <taxon>Tracheophyta</taxon>
        <taxon>Spermatophyta</taxon>
        <taxon>Magnoliopsida</taxon>
        <taxon>Liliopsida</taxon>
        <taxon>Poales</taxon>
        <taxon>Poaceae</taxon>
        <taxon>PACMAD clade</taxon>
        <taxon>Panicoideae</taxon>
        <taxon>Andropogonodae</taxon>
        <taxon>Paspaleae</taxon>
        <taxon>Paspalinae</taxon>
        <taxon>Paspalum</taxon>
    </lineage>
</organism>
<accession>A0AAQ3SWX1</accession>
<dbReference type="AlphaFoldDB" id="A0AAQ3SWX1"/>
<name>A0AAQ3SWX1_PASNO</name>
<feature type="compositionally biased region" description="Basic residues" evidence="1">
    <location>
        <begin position="50"/>
        <end position="61"/>
    </location>
</feature>
<proteinExistence type="predicted"/>
<dbReference type="Proteomes" id="UP001341281">
    <property type="component" value="Chromosome 02"/>
</dbReference>
<reference evidence="2 3" key="1">
    <citation type="submission" date="2024-02" db="EMBL/GenBank/DDBJ databases">
        <title>High-quality chromosome-scale genome assembly of Pensacola bahiagrass (Paspalum notatum Flugge var. saurae).</title>
        <authorList>
            <person name="Vega J.M."/>
            <person name="Podio M."/>
            <person name="Orjuela J."/>
            <person name="Siena L.A."/>
            <person name="Pessino S.C."/>
            <person name="Combes M.C."/>
            <person name="Mariac C."/>
            <person name="Albertini E."/>
            <person name="Pupilli F."/>
            <person name="Ortiz J.P.A."/>
            <person name="Leblanc O."/>
        </authorList>
    </citation>
    <scope>NUCLEOTIDE SEQUENCE [LARGE SCALE GENOMIC DNA]</scope>
    <source>
        <strain evidence="2">R1</strain>
        <tissue evidence="2">Leaf</tissue>
    </source>
</reference>
<evidence type="ECO:0000313" key="3">
    <source>
        <dbReference type="Proteomes" id="UP001341281"/>
    </source>
</evidence>
<sequence>MLFAIGSLATAPRLSSPCDSTRLSSAVRVTAERRPEPPPLHLLPGDVVGHRRRRPRSRRRTSSAPALLETHVVMSSSSAPACSKPGFTLAAATALDQICYRTATISSPLPPDNGCLVLVLIRPPAPNVSSSFSSRAFLGSTVTRTRAVALQAPNCSSSRTSWPSPL</sequence>
<feature type="region of interest" description="Disordered" evidence="1">
    <location>
        <begin position="30"/>
        <end position="63"/>
    </location>
</feature>
<evidence type="ECO:0000256" key="1">
    <source>
        <dbReference type="SAM" id="MobiDB-lite"/>
    </source>
</evidence>
<gene>
    <name evidence="2" type="ORF">U9M48_011263</name>
</gene>
<keyword evidence="3" id="KW-1185">Reference proteome</keyword>
<protein>
    <submittedName>
        <fullName evidence="2">Uncharacterized protein</fullName>
    </submittedName>
</protein>
<evidence type="ECO:0000313" key="2">
    <source>
        <dbReference type="EMBL" id="WVZ61374.1"/>
    </source>
</evidence>